<protein>
    <submittedName>
        <fullName evidence="2">Uncharacterized protein</fullName>
    </submittedName>
</protein>
<proteinExistence type="predicted"/>
<evidence type="ECO:0000313" key="2">
    <source>
        <dbReference type="EMBL" id="KAG2946313.1"/>
    </source>
</evidence>
<accession>A0A8T1DXD1</accession>
<comment type="caution">
    <text evidence="2">The sequence shown here is derived from an EMBL/GenBank/DDBJ whole genome shotgun (WGS) entry which is preliminary data.</text>
</comment>
<feature type="region of interest" description="Disordered" evidence="1">
    <location>
        <begin position="34"/>
        <end position="53"/>
    </location>
</feature>
<gene>
    <name evidence="2" type="ORF">PC118_g25675</name>
</gene>
<name>A0A8T1DXD1_9STRA</name>
<dbReference type="EMBL" id="RCML01004801">
    <property type="protein sequence ID" value="KAG2946313.1"/>
    <property type="molecule type" value="Genomic_DNA"/>
</dbReference>
<dbReference type="Proteomes" id="UP000697107">
    <property type="component" value="Unassembled WGS sequence"/>
</dbReference>
<evidence type="ECO:0000256" key="1">
    <source>
        <dbReference type="SAM" id="MobiDB-lite"/>
    </source>
</evidence>
<sequence>MSRYQVGAMLICLHHQSDLQSTWNTRMRPGLLRSLTEQKYDGRQTRQDPHNLR</sequence>
<organism evidence="2 3">
    <name type="scientific">Phytophthora cactorum</name>
    <dbReference type="NCBI Taxonomy" id="29920"/>
    <lineage>
        <taxon>Eukaryota</taxon>
        <taxon>Sar</taxon>
        <taxon>Stramenopiles</taxon>
        <taxon>Oomycota</taxon>
        <taxon>Peronosporomycetes</taxon>
        <taxon>Peronosporales</taxon>
        <taxon>Peronosporaceae</taxon>
        <taxon>Phytophthora</taxon>
    </lineage>
</organism>
<dbReference type="AlphaFoldDB" id="A0A8T1DXD1"/>
<feature type="compositionally biased region" description="Basic and acidic residues" evidence="1">
    <location>
        <begin position="36"/>
        <end position="53"/>
    </location>
</feature>
<reference evidence="2" key="1">
    <citation type="submission" date="2018-10" db="EMBL/GenBank/DDBJ databases">
        <title>Effector identification in a new, highly contiguous assembly of the strawberry crown rot pathogen Phytophthora cactorum.</title>
        <authorList>
            <person name="Armitage A.D."/>
            <person name="Nellist C.F."/>
            <person name="Bates H."/>
            <person name="Vickerstaff R.J."/>
            <person name="Harrison R.J."/>
        </authorList>
    </citation>
    <scope>NUCLEOTIDE SEQUENCE</scope>
    <source>
        <strain evidence="2">P415</strain>
    </source>
</reference>
<evidence type="ECO:0000313" key="3">
    <source>
        <dbReference type="Proteomes" id="UP000697107"/>
    </source>
</evidence>